<dbReference type="AlphaFoldDB" id="A0A9D7XWM3"/>
<evidence type="ECO:0000313" key="3">
    <source>
        <dbReference type="Proteomes" id="UP000886632"/>
    </source>
</evidence>
<dbReference type="InterPro" id="IPR023346">
    <property type="entry name" value="Lysozyme-like_dom_sf"/>
</dbReference>
<dbReference type="InterPro" id="IPR036950">
    <property type="entry name" value="PBP_transglycosylase"/>
</dbReference>
<reference evidence="2" key="1">
    <citation type="submission" date="2020-10" db="EMBL/GenBank/DDBJ databases">
        <title>Connecting structure to function with the recovery of over 1000 high-quality activated sludge metagenome-assembled genomes encoding full-length rRNA genes using long-read sequencing.</title>
        <authorList>
            <person name="Singleton C.M."/>
            <person name="Petriglieri F."/>
            <person name="Kristensen J.M."/>
            <person name="Kirkegaard R.H."/>
            <person name="Michaelsen T.Y."/>
            <person name="Andersen M.H."/>
            <person name="Karst S.M."/>
            <person name="Dueholm M.S."/>
            <person name="Nielsen P.H."/>
            <person name="Albertsen M."/>
        </authorList>
    </citation>
    <scope>NUCLEOTIDE SEQUENCE</scope>
    <source>
        <strain evidence="2">Ribe_18-Q3-R11-54_MAXAC.001</strain>
    </source>
</reference>
<dbReference type="SUPFAM" id="SSF53955">
    <property type="entry name" value="Lysozyme-like"/>
    <property type="match status" value="1"/>
</dbReference>
<feature type="domain" description="Glycosyl transferase family 51" evidence="1">
    <location>
        <begin position="3"/>
        <end position="31"/>
    </location>
</feature>
<feature type="non-terminal residue" evidence="2">
    <location>
        <position position="31"/>
    </location>
</feature>
<dbReference type="InterPro" id="IPR001264">
    <property type="entry name" value="Glyco_trans_51"/>
</dbReference>
<dbReference type="Proteomes" id="UP000886632">
    <property type="component" value="Unassembled WGS sequence"/>
</dbReference>
<evidence type="ECO:0000259" key="1">
    <source>
        <dbReference type="Pfam" id="PF00912"/>
    </source>
</evidence>
<organism evidence="2 3">
    <name type="scientific">Candidatus Phosphoribacter hodrii</name>
    <dbReference type="NCBI Taxonomy" id="2953743"/>
    <lineage>
        <taxon>Bacteria</taxon>
        <taxon>Bacillati</taxon>
        <taxon>Actinomycetota</taxon>
        <taxon>Actinomycetes</taxon>
        <taxon>Micrococcales</taxon>
        <taxon>Dermatophilaceae</taxon>
        <taxon>Candidatus Phosphoribacter</taxon>
    </lineage>
</organism>
<dbReference type="EMBL" id="JADKGK010000016">
    <property type="protein sequence ID" value="MBL0003854.1"/>
    <property type="molecule type" value="Genomic_DNA"/>
</dbReference>
<gene>
    <name evidence="2" type="ORF">IPP00_07605</name>
</gene>
<dbReference type="Gene3D" id="1.10.3810.10">
    <property type="entry name" value="Biosynthetic peptidoglycan transglycosylase-like"/>
    <property type="match status" value="1"/>
</dbReference>
<accession>A0A9D7XWM3</accession>
<comment type="caution">
    <text evidence="2">The sequence shown here is derived from an EMBL/GenBank/DDBJ whole genome shotgun (WGS) entry which is preliminary data.</text>
</comment>
<dbReference type="Pfam" id="PF00912">
    <property type="entry name" value="Transgly"/>
    <property type="match status" value="1"/>
</dbReference>
<sequence length="31" mass="3373">MRNTIYFGRGAYGIKTAARAHFGKDVSALTV</sequence>
<proteinExistence type="predicted"/>
<protein>
    <submittedName>
        <fullName evidence="2">Transglycosylase domain-containing protein</fullName>
    </submittedName>
</protein>
<evidence type="ECO:0000313" key="2">
    <source>
        <dbReference type="EMBL" id="MBL0003854.1"/>
    </source>
</evidence>
<name>A0A9D7XWM3_9MICO</name>